<keyword evidence="3" id="KW-1185">Reference proteome</keyword>
<comment type="caution">
    <text evidence="2">The sequence shown here is derived from an EMBL/GenBank/DDBJ whole genome shotgun (WGS) entry which is preliminary data.</text>
</comment>
<dbReference type="AlphaFoldDB" id="A0ABD0P6A4"/>
<protein>
    <submittedName>
        <fullName evidence="2">Uncharacterized protein</fullName>
    </submittedName>
</protein>
<evidence type="ECO:0000313" key="3">
    <source>
        <dbReference type="Proteomes" id="UP001529510"/>
    </source>
</evidence>
<gene>
    <name evidence="2" type="ORF">M9458_036838</name>
</gene>
<proteinExistence type="predicted"/>
<dbReference type="Proteomes" id="UP001529510">
    <property type="component" value="Unassembled WGS sequence"/>
</dbReference>
<sequence length="328" mass="35050">PKTLVTSMCPPCPEPPKSLKHPPILPLPPPPSSSNLDSIPSLLPVTSPAHYLPAVAEAAPHPPQVPLSPPWTVTLRTPPVFLTPLAPLWTCIHMPPPSMPAKPSVLSQLPPVIPTAHPQPAITHVGLHRVFQSLAPFSHWILDSTSALRPIDSALTPCSLLVIPPAAPGYLVPKAPPWSLVDHPSPHTSGFTSLLLPSGFTFILSHQQLRLGPPDPLCVWVSIAGVITGACFPGSTSQASIMELLLTKATPAWALILAGLWFSSSSLSNSRLFPGSFLLLYPLVPFAPLSVPSPPRLLFALLFCHPLPTPWTPYVRHPFALSCLLFGL</sequence>
<dbReference type="EMBL" id="JAMKFB020000018">
    <property type="protein sequence ID" value="KAL0168616.1"/>
    <property type="molecule type" value="Genomic_DNA"/>
</dbReference>
<reference evidence="2 3" key="1">
    <citation type="submission" date="2024-05" db="EMBL/GenBank/DDBJ databases">
        <title>Genome sequencing and assembly of Indian major carp, Cirrhinus mrigala (Hamilton, 1822).</title>
        <authorList>
            <person name="Mohindra V."/>
            <person name="Chowdhury L.M."/>
            <person name="Lal K."/>
            <person name="Jena J.K."/>
        </authorList>
    </citation>
    <scope>NUCLEOTIDE SEQUENCE [LARGE SCALE GENOMIC DNA]</scope>
    <source>
        <strain evidence="2">CM1030</strain>
        <tissue evidence="2">Blood</tissue>
    </source>
</reference>
<evidence type="ECO:0000256" key="1">
    <source>
        <dbReference type="SAM" id="MobiDB-lite"/>
    </source>
</evidence>
<feature type="compositionally biased region" description="Pro residues" evidence="1">
    <location>
        <begin position="23"/>
        <end position="32"/>
    </location>
</feature>
<feature type="non-terminal residue" evidence="2">
    <location>
        <position position="1"/>
    </location>
</feature>
<name>A0ABD0P6A4_CIRMR</name>
<feature type="region of interest" description="Disordered" evidence="1">
    <location>
        <begin position="1"/>
        <end position="33"/>
    </location>
</feature>
<organism evidence="2 3">
    <name type="scientific">Cirrhinus mrigala</name>
    <name type="common">Mrigala</name>
    <dbReference type="NCBI Taxonomy" id="683832"/>
    <lineage>
        <taxon>Eukaryota</taxon>
        <taxon>Metazoa</taxon>
        <taxon>Chordata</taxon>
        <taxon>Craniata</taxon>
        <taxon>Vertebrata</taxon>
        <taxon>Euteleostomi</taxon>
        <taxon>Actinopterygii</taxon>
        <taxon>Neopterygii</taxon>
        <taxon>Teleostei</taxon>
        <taxon>Ostariophysi</taxon>
        <taxon>Cypriniformes</taxon>
        <taxon>Cyprinidae</taxon>
        <taxon>Labeoninae</taxon>
        <taxon>Labeonini</taxon>
        <taxon>Cirrhinus</taxon>
    </lineage>
</organism>
<accession>A0ABD0P6A4</accession>
<evidence type="ECO:0000313" key="2">
    <source>
        <dbReference type="EMBL" id="KAL0168616.1"/>
    </source>
</evidence>